<dbReference type="AlphaFoldDB" id="A0A0D2MW24"/>
<comment type="catalytic activity">
    <reaction evidence="11">
        <text>N(6)-(pyridoxal phosphate)-L-lysyl-[4-amino-5-hydroxymethyl-2-methylpyrimidine phosphate synthase] + L-histidyl-[4-amino-5-hydroxymethyl-2-methylpyrimidine phosphate synthase] + 2 Fe(3+) + 4 H2O = L-lysyl-[4-amino-5-hydroxymethyl-2-methylpyrimidine phosphate synthase] + (2S)-2-amino-5-hydroxy-4-oxopentanoyl-[4-amino-5-hydroxymethyl-2-methylpyrimidine phosphate synthase] + 4-amino-2-methyl-5-(phosphooxymethyl)pyrimidine + 3-oxopropanoate + 2 Fe(2+) + 2 H(+)</text>
        <dbReference type="Rhea" id="RHEA:65756"/>
        <dbReference type="Rhea" id="RHEA-COMP:16892"/>
        <dbReference type="Rhea" id="RHEA-COMP:16893"/>
        <dbReference type="Rhea" id="RHEA-COMP:16894"/>
        <dbReference type="Rhea" id="RHEA-COMP:16895"/>
        <dbReference type="ChEBI" id="CHEBI:15377"/>
        <dbReference type="ChEBI" id="CHEBI:15378"/>
        <dbReference type="ChEBI" id="CHEBI:29033"/>
        <dbReference type="ChEBI" id="CHEBI:29034"/>
        <dbReference type="ChEBI" id="CHEBI:29969"/>
        <dbReference type="ChEBI" id="CHEBI:29979"/>
        <dbReference type="ChEBI" id="CHEBI:33190"/>
        <dbReference type="ChEBI" id="CHEBI:58354"/>
        <dbReference type="ChEBI" id="CHEBI:143915"/>
        <dbReference type="ChEBI" id="CHEBI:157692"/>
    </reaction>
    <physiologicalReaction direction="left-to-right" evidence="11">
        <dbReference type="Rhea" id="RHEA:65757"/>
    </physiologicalReaction>
</comment>
<proteinExistence type="inferred from homology"/>
<dbReference type="OrthoDB" id="434407at2759"/>
<dbReference type="RefSeq" id="XP_013905769.1">
    <property type="nucleotide sequence ID" value="XM_014050315.1"/>
</dbReference>
<comment type="similarity">
    <text evidence="3">Belongs to the NMT1/THI5 family.</text>
</comment>
<dbReference type="PANTHER" id="PTHR31528:SF1">
    <property type="entry name" value="4-AMINO-5-HYDROXYMETHYL-2-METHYLPYRIMIDINE PHOSPHATE SYNTHASE THI11-RELATED"/>
    <property type="match status" value="1"/>
</dbReference>
<evidence type="ECO:0000256" key="11">
    <source>
        <dbReference type="ARBA" id="ARBA00048179"/>
    </source>
</evidence>
<keyword evidence="5" id="KW-0808">Transferase</keyword>
<evidence type="ECO:0000256" key="5">
    <source>
        <dbReference type="ARBA" id="ARBA00022679"/>
    </source>
</evidence>
<dbReference type="InterPro" id="IPR015168">
    <property type="entry name" value="SsuA/THI5"/>
</dbReference>
<evidence type="ECO:0000256" key="8">
    <source>
        <dbReference type="ARBA" id="ARBA00022977"/>
    </source>
</evidence>
<dbReference type="PANTHER" id="PTHR31528">
    <property type="entry name" value="4-AMINO-5-HYDROXYMETHYL-2-METHYLPYRIMIDINE PHOSPHATE SYNTHASE THI11-RELATED"/>
    <property type="match status" value="1"/>
</dbReference>
<reference evidence="14 15" key="1">
    <citation type="journal article" date="2013" name="BMC Genomics">
        <title>Reconstruction of the lipid metabolism for the microalga Monoraphidium neglectum from its genome sequence reveals characteristics suitable for biofuel production.</title>
        <authorList>
            <person name="Bogen C."/>
            <person name="Al-Dilaimi A."/>
            <person name="Albersmeier A."/>
            <person name="Wichmann J."/>
            <person name="Grundmann M."/>
            <person name="Rupp O."/>
            <person name="Lauersen K.J."/>
            <person name="Blifernez-Klassen O."/>
            <person name="Kalinowski J."/>
            <person name="Goesmann A."/>
            <person name="Mussgnug J.H."/>
            <person name="Kruse O."/>
        </authorList>
    </citation>
    <scope>NUCLEOTIDE SEQUENCE [LARGE SCALE GENOMIC DNA]</scope>
    <source>
        <strain evidence="14 15">SAG 48.87</strain>
    </source>
</reference>
<evidence type="ECO:0000259" key="13">
    <source>
        <dbReference type="Pfam" id="PF09084"/>
    </source>
</evidence>
<sequence length="344" mass="36565">MSRTVNVALDWTPNTNHGGLALAIQEGWFREAGLDVRLVSPHADNYEATPASRLEAGTAQFAIVPSESVISWHTWPGDAKPKIKAVATLLQGSAHAIVTLKSSGIDRPSLLDGKTYASYGARYEGRIVQEMIRKDGGKGEYVESTPPMLTIWDTFLKGGADATWIFLPWEGVLAKRAGVELNAFNPADYLDYGHSPVIAAHPDFLRDSPDVARAFLAAAARGYRHAAEHPADAAAALCAYVDAGVSAGEWPPLPTPLDPAMVADSAAAVAPHLLGPQGWGRMDLERWSNFLAFLDSAGLLTAKVQSRASGPDNATLDELRSPGGGGERVAPPPADNLATNEFLP</sequence>
<dbReference type="GO" id="GO:0009228">
    <property type="term" value="P:thiamine biosynthetic process"/>
    <property type="evidence" value="ECO:0007669"/>
    <property type="project" value="UniProtKB-KW"/>
</dbReference>
<dbReference type="GeneID" id="25729263"/>
<keyword evidence="6" id="KW-0479">Metal-binding</keyword>
<dbReference type="SUPFAM" id="SSF53850">
    <property type="entry name" value="Periplasmic binding protein-like II"/>
    <property type="match status" value="1"/>
</dbReference>
<protein>
    <recommendedName>
        <fullName evidence="10">Thiamine pyrimidine synthase</fullName>
    </recommendedName>
</protein>
<dbReference type="Gene3D" id="3.40.190.10">
    <property type="entry name" value="Periplasmic binding protein-like II"/>
    <property type="match status" value="2"/>
</dbReference>
<feature type="domain" description="SsuA/THI5-like" evidence="13">
    <location>
        <begin position="14"/>
        <end position="233"/>
    </location>
</feature>
<gene>
    <name evidence="14" type="ORF">MNEG_1195</name>
</gene>
<keyword evidence="15" id="KW-1185">Reference proteome</keyword>
<evidence type="ECO:0000256" key="4">
    <source>
        <dbReference type="ARBA" id="ARBA00011738"/>
    </source>
</evidence>
<evidence type="ECO:0000313" key="15">
    <source>
        <dbReference type="Proteomes" id="UP000054498"/>
    </source>
</evidence>
<accession>A0A0D2MW24</accession>
<keyword evidence="7" id="KW-0663">Pyridoxal phosphate</keyword>
<dbReference type="GO" id="GO:0016740">
    <property type="term" value="F:transferase activity"/>
    <property type="evidence" value="ECO:0007669"/>
    <property type="project" value="UniProtKB-KW"/>
</dbReference>
<evidence type="ECO:0000256" key="3">
    <source>
        <dbReference type="ARBA" id="ARBA00009406"/>
    </source>
</evidence>
<dbReference type="Proteomes" id="UP000054498">
    <property type="component" value="Unassembled WGS sequence"/>
</dbReference>
<comment type="pathway">
    <text evidence="2">Cofactor biosynthesis; thiamine diphosphate biosynthesis.</text>
</comment>
<dbReference type="UniPathway" id="UPA00060"/>
<evidence type="ECO:0000256" key="6">
    <source>
        <dbReference type="ARBA" id="ARBA00022723"/>
    </source>
</evidence>
<evidence type="ECO:0000313" key="14">
    <source>
        <dbReference type="EMBL" id="KIZ06750.1"/>
    </source>
</evidence>
<feature type="region of interest" description="Disordered" evidence="12">
    <location>
        <begin position="308"/>
        <end position="344"/>
    </location>
</feature>
<dbReference type="Pfam" id="PF09084">
    <property type="entry name" value="NMT1"/>
    <property type="match status" value="1"/>
</dbReference>
<comment type="subunit">
    <text evidence="4">Homodimer.</text>
</comment>
<keyword evidence="8" id="KW-0784">Thiamine biosynthesis</keyword>
<evidence type="ECO:0000256" key="10">
    <source>
        <dbReference type="ARBA" id="ARBA00033171"/>
    </source>
</evidence>
<organism evidence="14 15">
    <name type="scientific">Monoraphidium neglectum</name>
    <dbReference type="NCBI Taxonomy" id="145388"/>
    <lineage>
        <taxon>Eukaryota</taxon>
        <taxon>Viridiplantae</taxon>
        <taxon>Chlorophyta</taxon>
        <taxon>core chlorophytes</taxon>
        <taxon>Chlorophyceae</taxon>
        <taxon>CS clade</taxon>
        <taxon>Sphaeropleales</taxon>
        <taxon>Selenastraceae</taxon>
        <taxon>Monoraphidium</taxon>
    </lineage>
</organism>
<dbReference type="EMBL" id="KK100334">
    <property type="protein sequence ID" value="KIZ06750.1"/>
    <property type="molecule type" value="Genomic_DNA"/>
</dbReference>
<evidence type="ECO:0000256" key="7">
    <source>
        <dbReference type="ARBA" id="ARBA00022898"/>
    </source>
</evidence>
<evidence type="ECO:0000256" key="2">
    <source>
        <dbReference type="ARBA" id="ARBA00004948"/>
    </source>
</evidence>
<evidence type="ECO:0000256" key="12">
    <source>
        <dbReference type="SAM" id="MobiDB-lite"/>
    </source>
</evidence>
<dbReference type="GO" id="GO:0046872">
    <property type="term" value="F:metal ion binding"/>
    <property type="evidence" value="ECO:0007669"/>
    <property type="project" value="UniProtKB-KW"/>
</dbReference>
<name>A0A0D2MW24_9CHLO</name>
<keyword evidence="9" id="KW-0408">Iron</keyword>
<dbReference type="GO" id="GO:0009229">
    <property type="term" value="P:thiamine diphosphate biosynthetic process"/>
    <property type="evidence" value="ECO:0007669"/>
    <property type="project" value="UniProtKB-UniPathway"/>
</dbReference>
<evidence type="ECO:0000256" key="9">
    <source>
        <dbReference type="ARBA" id="ARBA00023004"/>
    </source>
</evidence>
<dbReference type="InterPro" id="IPR027939">
    <property type="entry name" value="NMT1/THI5"/>
</dbReference>
<evidence type="ECO:0000256" key="1">
    <source>
        <dbReference type="ARBA" id="ARBA00003469"/>
    </source>
</evidence>
<comment type="function">
    <text evidence="1">Responsible for the formation of the pyrimidine heterocycle in the thiamine biosynthesis pathway. Catalyzes the formation of hydroxymethylpyrimidine phosphate (HMP-P) from histidine and pyridoxal phosphate (PLP). The protein uses PLP and the active site histidine to form HMP-P, generating an inactive enzyme. The enzyme can only undergo a single turnover, which suggests it is a suicide enzyme.</text>
</comment>
<dbReference type="KEGG" id="mng:MNEG_1195"/>
<dbReference type="STRING" id="145388.A0A0D2MW24"/>